<dbReference type="GO" id="GO:0006261">
    <property type="term" value="P:DNA-templated DNA replication"/>
    <property type="evidence" value="ECO:0007669"/>
    <property type="project" value="TreeGrafter"/>
</dbReference>
<evidence type="ECO:0000313" key="8">
    <source>
        <dbReference type="EMBL" id="OGF55936.1"/>
    </source>
</evidence>
<evidence type="ECO:0000313" key="9">
    <source>
        <dbReference type="Proteomes" id="UP000179157"/>
    </source>
</evidence>
<evidence type="ECO:0000256" key="3">
    <source>
        <dbReference type="ARBA" id="ARBA00020776"/>
    </source>
</evidence>
<organism evidence="8 9">
    <name type="scientific">Fraserbacteria sp. (strain RBG_16_55_9)</name>
    <dbReference type="NCBI Taxonomy" id="1817864"/>
    <lineage>
        <taxon>Bacteria</taxon>
        <taxon>Candidatus Fraseribacteriota</taxon>
    </lineage>
</organism>
<dbReference type="InterPro" id="IPR021886">
    <property type="entry name" value="MgsA_C"/>
</dbReference>
<dbReference type="GO" id="GO:0017116">
    <property type="term" value="F:single-stranded DNA helicase activity"/>
    <property type="evidence" value="ECO:0007669"/>
    <property type="project" value="TreeGrafter"/>
</dbReference>
<keyword evidence="4" id="KW-0235">DNA replication</keyword>
<name>A0A1F5UXR2_FRAXR</name>
<comment type="function">
    <text evidence="1">DNA-dependent ATPase that plays important roles in cellular responses to stalled DNA replication processes.</text>
</comment>
<evidence type="ECO:0000259" key="7">
    <source>
        <dbReference type="SMART" id="SM00382"/>
    </source>
</evidence>
<dbReference type="InterPro" id="IPR032423">
    <property type="entry name" value="AAA_assoc_2"/>
</dbReference>
<dbReference type="Proteomes" id="UP000179157">
    <property type="component" value="Unassembled WGS sequence"/>
</dbReference>
<dbReference type="GO" id="GO:0005524">
    <property type="term" value="F:ATP binding"/>
    <property type="evidence" value="ECO:0007669"/>
    <property type="project" value="UniProtKB-KW"/>
</dbReference>
<evidence type="ECO:0000256" key="4">
    <source>
        <dbReference type="ARBA" id="ARBA00022705"/>
    </source>
</evidence>
<dbReference type="InterPro" id="IPR051314">
    <property type="entry name" value="AAA_ATPase_RarA/MGS1/WRNIP1"/>
</dbReference>
<dbReference type="PANTHER" id="PTHR13779:SF7">
    <property type="entry name" value="ATPASE WRNIP1"/>
    <property type="match status" value="1"/>
</dbReference>
<dbReference type="SMART" id="SM00382">
    <property type="entry name" value="AAA"/>
    <property type="match status" value="1"/>
</dbReference>
<comment type="caution">
    <text evidence="8">The sequence shown here is derived from an EMBL/GenBank/DDBJ whole genome shotgun (WGS) entry which is preliminary data.</text>
</comment>
<evidence type="ECO:0000256" key="1">
    <source>
        <dbReference type="ARBA" id="ARBA00002393"/>
    </source>
</evidence>
<dbReference type="GO" id="GO:0003677">
    <property type="term" value="F:DNA binding"/>
    <property type="evidence" value="ECO:0007669"/>
    <property type="project" value="InterPro"/>
</dbReference>
<dbReference type="Pfam" id="PF12002">
    <property type="entry name" value="MgsA_C"/>
    <property type="match status" value="1"/>
</dbReference>
<dbReference type="GO" id="GO:0000731">
    <property type="term" value="P:DNA synthesis involved in DNA repair"/>
    <property type="evidence" value="ECO:0007669"/>
    <property type="project" value="TreeGrafter"/>
</dbReference>
<dbReference type="InterPro" id="IPR027417">
    <property type="entry name" value="P-loop_NTPase"/>
</dbReference>
<dbReference type="CDD" id="cd00009">
    <property type="entry name" value="AAA"/>
    <property type="match status" value="1"/>
</dbReference>
<evidence type="ECO:0000256" key="2">
    <source>
        <dbReference type="ARBA" id="ARBA00008959"/>
    </source>
</evidence>
<feature type="domain" description="AAA+ ATPase" evidence="7">
    <location>
        <begin position="47"/>
        <end position="164"/>
    </location>
</feature>
<evidence type="ECO:0000256" key="5">
    <source>
        <dbReference type="ARBA" id="ARBA00022741"/>
    </source>
</evidence>
<dbReference type="FunFam" id="1.20.272.10:FF:000001">
    <property type="entry name" value="Putative AAA family ATPase"/>
    <property type="match status" value="1"/>
</dbReference>
<keyword evidence="5" id="KW-0547">Nucleotide-binding</keyword>
<protein>
    <recommendedName>
        <fullName evidence="3">Replication-associated recombination protein A</fullName>
    </recommendedName>
</protein>
<dbReference type="Pfam" id="PF00004">
    <property type="entry name" value="AAA"/>
    <property type="match status" value="1"/>
</dbReference>
<accession>A0A1F5UXR2</accession>
<reference evidence="8 9" key="1">
    <citation type="journal article" date="2016" name="Nat. Commun.">
        <title>Thousands of microbial genomes shed light on interconnected biogeochemical processes in an aquifer system.</title>
        <authorList>
            <person name="Anantharaman K."/>
            <person name="Brown C.T."/>
            <person name="Hug L.A."/>
            <person name="Sharon I."/>
            <person name="Castelle C.J."/>
            <person name="Probst A.J."/>
            <person name="Thomas B.C."/>
            <person name="Singh A."/>
            <person name="Wilkins M.J."/>
            <person name="Karaoz U."/>
            <person name="Brodie E.L."/>
            <person name="Williams K.H."/>
            <person name="Hubbard S.S."/>
            <person name="Banfield J.F."/>
        </authorList>
    </citation>
    <scope>NUCLEOTIDE SEQUENCE [LARGE SCALE GENOMIC DNA]</scope>
    <source>
        <strain evidence="9">RBG_16_55_9</strain>
    </source>
</reference>
<dbReference type="GO" id="GO:0008047">
    <property type="term" value="F:enzyme activator activity"/>
    <property type="evidence" value="ECO:0007669"/>
    <property type="project" value="TreeGrafter"/>
</dbReference>
<dbReference type="Pfam" id="PF16193">
    <property type="entry name" value="AAA_assoc_2"/>
    <property type="match status" value="1"/>
</dbReference>
<dbReference type="InterPro" id="IPR008921">
    <property type="entry name" value="DNA_pol3_clamp-load_cplx_C"/>
</dbReference>
<gene>
    <name evidence="8" type="ORF">A2Z21_00835</name>
</gene>
<dbReference type="CDD" id="cd18139">
    <property type="entry name" value="HLD_clamp_RarA"/>
    <property type="match status" value="1"/>
</dbReference>
<dbReference type="InterPro" id="IPR003959">
    <property type="entry name" value="ATPase_AAA_core"/>
</dbReference>
<dbReference type="STRING" id="1817864.A2Z21_00835"/>
<keyword evidence="6" id="KW-0067">ATP-binding</keyword>
<proteinExistence type="inferred from homology"/>
<dbReference type="SUPFAM" id="SSF48019">
    <property type="entry name" value="post-AAA+ oligomerization domain-like"/>
    <property type="match status" value="1"/>
</dbReference>
<dbReference type="PANTHER" id="PTHR13779">
    <property type="entry name" value="WERNER HELICASE-INTERACTING PROTEIN 1 FAMILY MEMBER"/>
    <property type="match status" value="1"/>
</dbReference>
<dbReference type="Gene3D" id="3.40.50.300">
    <property type="entry name" value="P-loop containing nucleotide triphosphate hydrolases"/>
    <property type="match status" value="1"/>
</dbReference>
<dbReference type="SUPFAM" id="SSF52540">
    <property type="entry name" value="P-loop containing nucleoside triphosphate hydrolases"/>
    <property type="match status" value="1"/>
</dbReference>
<dbReference type="InterPro" id="IPR003593">
    <property type="entry name" value="AAA+_ATPase"/>
</dbReference>
<sequence>MGQLFDQDKKKAPLAERLRPRHLDEFVGQEHIVGTGKPLRKMIESDQVRSLVLWGPPGTGKTTLGHVIAQAFKADFHHFSATRSSIKEIQAVMESSRKRFNSYGTRDLVFVDELHRFNKAQQAAFLPYVEEGSVILIGATTENPSFEIINPLLSRSQVFVLKPLAPQEIKTITQRALIDKERGLGDRGMNLTPEAENFIAEVCDGDARRALNLLELSADLSSSQRITLEIVQEAFQRKTPQYDKAGEEHYNTISALHKAVRNSEPDATLYWLARMLAGGDDPLYIARRLIRMAIEDIGLADPQALALAVAAKDTYDFLGSPEGELALAEVAVYLATAPKSNAIYKAFGQAREDVEKTRNEPVPLHIRNAVTQLMKELDYSRGYQYAHNYEEGVTDMNCLPDNLKDRVYYHPADRGFEAEIKRRLERWQALRRQKSSTRKT</sequence>
<dbReference type="Gene3D" id="1.10.8.60">
    <property type="match status" value="1"/>
</dbReference>
<dbReference type="Gene3D" id="1.20.272.10">
    <property type="match status" value="1"/>
</dbReference>
<evidence type="ECO:0000256" key="6">
    <source>
        <dbReference type="ARBA" id="ARBA00022840"/>
    </source>
</evidence>
<dbReference type="EMBL" id="MFGX01000045">
    <property type="protein sequence ID" value="OGF55936.1"/>
    <property type="molecule type" value="Genomic_DNA"/>
</dbReference>
<dbReference type="FunFam" id="1.10.8.60:FF:000029">
    <property type="entry name" value="Replication-associated recombination protein A"/>
    <property type="match status" value="1"/>
</dbReference>
<dbReference type="AlphaFoldDB" id="A0A1F5UXR2"/>
<dbReference type="FunFam" id="3.40.50.300:FF:000137">
    <property type="entry name" value="Replication-associated recombination protein A"/>
    <property type="match status" value="1"/>
</dbReference>
<dbReference type="Gene3D" id="1.10.3710.10">
    <property type="entry name" value="DNA polymerase III clamp loader subunits, C-terminal domain"/>
    <property type="match status" value="1"/>
</dbReference>
<dbReference type="GO" id="GO:0016887">
    <property type="term" value="F:ATP hydrolysis activity"/>
    <property type="evidence" value="ECO:0007669"/>
    <property type="project" value="InterPro"/>
</dbReference>
<comment type="similarity">
    <text evidence="2">Belongs to the AAA ATPase family. RarA/MGS1/WRNIP1 subfamily.</text>
</comment>